<reference evidence="2" key="1">
    <citation type="submission" date="2021-01" db="EMBL/GenBank/DDBJ databases">
        <authorList>
            <person name="Corre E."/>
            <person name="Pelletier E."/>
            <person name="Niang G."/>
            <person name="Scheremetjew M."/>
            <person name="Finn R."/>
            <person name="Kale V."/>
            <person name="Holt S."/>
            <person name="Cochrane G."/>
            <person name="Meng A."/>
            <person name="Brown T."/>
            <person name="Cohen L."/>
        </authorList>
    </citation>
    <scope>NUCLEOTIDE SEQUENCE</scope>
    <source>
        <strain evidence="2">CCMP1594</strain>
    </source>
</reference>
<dbReference type="AlphaFoldDB" id="A0A7S4GBR9"/>
<accession>A0A7S4GBR9</accession>
<evidence type="ECO:0000256" key="1">
    <source>
        <dbReference type="SAM" id="MobiDB-lite"/>
    </source>
</evidence>
<organism evidence="2">
    <name type="scientific">Eutreptiella gymnastica</name>
    <dbReference type="NCBI Taxonomy" id="73025"/>
    <lineage>
        <taxon>Eukaryota</taxon>
        <taxon>Discoba</taxon>
        <taxon>Euglenozoa</taxon>
        <taxon>Euglenida</taxon>
        <taxon>Spirocuta</taxon>
        <taxon>Euglenophyceae</taxon>
        <taxon>Eutreptiales</taxon>
        <taxon>Eutreptiaceae</taxon>
        <taxon>Eutreptiella</taxon>
    </lineage>
</organism>
<gene>
    <name evidence="2" type="ORF">EGYM00163_LOCUS43044</name>
</gene>
<evidence type="ECO:0000313" key="2">
    <source>
        <dbReference type="EMBL" id="CAE0831762.1"/>
    </source>
</evidence>
<feature type="region of interest" description="Disordered" evidence="1">
    <location>
        <begin position="22"/>
        <end position="62"/>
    </location>
</feature>
<dbReference type="EMBL" id="HBJA01125092">
    <property type="protein sequence ID" value="CAE0831762.1"/>
    <property type="molecule type" value="Transcribed_RNA"/>
</dbReference>
<proteinExistence type="predicted"/>
<protein>
    <submittedName>
        <fullName evidence="2">Uncharacterized protein</fullName>
    </submittedName>
</protein>
<name>A0A7S4GBR9_9EUGL</name>
<sequence>MSPPSPSLYKCVTNAKSCIQDHKKTEVPENPGNSGSTPTPCLDQPVLAQGGGGPHSRGTAPIAMATVPPPLTAQNPTCKGPKACNTLATCHGSLIRHFL</sequence>